<dbReference type="EMBL" id="BMXF01000004">
    <property type="protein sequence ID" value="GHB81111.1"/>
    <property type="molecule type" value="Genomic_DNA"/>
</dbReference>
<comment type="caution">
    <text evidence="1">The sequence shown here is derived from an EMBL/GenBank/DDBJ whole genome shotgun (WGS) entry which is preliminary data.</text>
</comment>
<dbReference type="AlphaFoldDB" id="A0A8J3GBD7"/>
<evidence type="ECO:0000313" key="2">
    <source>
        <dbReference type="Proteomes" id="UP000598271"/>
    </source>
</evidence>
<proteinExistence type="predicted"/>
<sequence>MEKSREEVIREVAAEHGVTVGTVATLLHGLQTTGGNQVQFNIGELGGMGQWQPGMTMVGDMFNHTLKAKVDQLCSALSALSRKLPREVVDDSHTIPGRSNATFKGSQNDTHYTYYADENRLVIYDDGKNTSYDTTGYTLTGVQQSQDGSGKRLSFTYPGGTVQAKDLKEIQESKS</sequence>
<evidence type="ECO:0008006" key="3">
    <source>
        <dbReference type="Google" id="ProtNLM"/>
    </source>
</evidence>
<accession>A0A8J3GBD7</accession>
<gene>
    <name evidence="1" type="ORF">GCM10007390_39770</name>
</gene>
<name>A0A8J3GBD7_9BACT</name>
<dbReference type="Proteomes" id="UP000598271">
    <property type="component" value="Unassembled WGS sequence"/>
</dbReference>
<evidence type="ECO:0000313" key="1">
    <source>
        <dbReference type="EMBL" id="GHB81111.1"/>
    </source>
</evidence>
<dbReference type="RefSeq" id="WP_189566485.1">
    <property type="nucleotide sequence ID" value="NZ_BMXF01000004.1"/>
</dbReference>
<keyword evidence="2" id="KW-1185">Reference proteome</keyword>
<organism evidence="1 2">
    <name type="scientific">Persicitalea jodogahamensis</name>
    <dbReference type="NCBI Taxonomy" id="402147"/>
    <lineage>
        <taxon>Bacteria</taxon>
        <taxon>Pseudomonadati</taxon>
        <taxon>Bacteroidota</taxon>
        <taxon>Cytophagia</taxon>
        <taxon>Cytophagales</taxon>
        <taxon>Spirosomataceae</taxon>
        <taxon>Persicitalea</taxon>
    </lineage>
</organism>
<protein>
    <recommendedName>
        <fullName evidence="3">SHOCT domain-containing protein</fullName>
    </recommendedName>
</protein>
<reference evidence="1 2" key="1">
    <citation type="journal article" date="2014" name="Int. J. Syst. Evol. Microbiol.">
        <title>Complete genome sequence of Corynebacterium casei LMG S-19264T (=DSM 44701T), isolated from a smear-ripened cheese.</title>
        <authorList>
            <consortium name="US DOE Joint Genome Institute (JGI-PGF)"/>
            <person name="Walter F."/>
            <person name="Albersmeier A."/>
            <person name="Kalinowski J."/>
            <person name="Ruckert C."/>
        </authorList>
    </citation>
    <scope>NUCLEOTIDE SEQUENCE [LARGE SCALE GENOMIC DNA]</scope>
    <source>
        <strain evidence="1 2">KCTC 12866</strain>
    </source>
</reference>